<accession>A0A1G7W9L3</accession>
<dbReference type="Pfam" id="PF01844">
    <property type="entry name" value="HNH"/>
    <property type="match status" value="1"/>
</dbReference>
<keyword evidence="2" id="KW-0540">Nuclease</keyword>
<evidence type="ECO:0000313" key="3">
    <source>
        <dbReference type="Proteomes" id="UP000198656"/>
    </source>
</evidence>
<dbReference type="GO" id="GO:0004519">
    <property type="term" value="F:endonuclease activity"/>
    <property type="evidence" value="ECO:0007669"/>
    <property type="project" value="UniProtKB-KW"/>
</dbReference>
<keyword evidence="2" id="KW-0378">Hydrolase</keyword>
<protein>
    <submittedName>
        <fullName evidence="2">HNH endonuclease</fullName>
    </submittedName>
</protein>
<dbReference type="AlphaFoldDB" id="A0A1G7W9L3"/>
<sequence length="304" mass="34959">MFIAVKLWLKERLNLEISPEKSKITNLRKKSSEFLGFKIKAVVKGMKRIANSNIKPSAVTKIMAKGKELIKRIQKNPTAKNVSLYNSYVLGTQNYYRIATHCTKDFSKIGYYLDRNTKIRWKSISTNKGSPSRIYLEKYKGYDMHKTYINGLIIFPMSACKTRNVRCYSKKVNKFTLEGRKLIHKQIESVSNSEFIYLTKNPVPNRSIEYNDNRISLFSAQYGKCGVLGERLEVNNFHCHHIIPVSAGGKDKYSNLVIISPDIHRLIHATKSETTHQILAKLKLSKRQIAKVNKFRVQVGNIVI</sequence>
<organism evidence="2 3">
    <name type="scientific">Desulfosporosinus hippei DSM 8344</name>
    <dbReference type="NCBI Taxonomy" id="1121419"/>
    <lineage>
        <taxon>Bacteria</taxon>
        <taxon>Bacillati</taxon>
        <taxon>Bacillota</taxon>
        <taxon>Clostridia</taxon>
        <taxon>Eubacteriales</taxon>
        <taxon>Desulfitobacteriaceae</taxon>
        <taxon>Desulfosporosinus</taxon>
    </lineage>
</organism>
<dbReference type="EMBL" id="FNCP01000005">
    <property type="protein sequence ID" value="SDG68638.1"/>
    <property type="molecule type" value="Genomic_DNA"/>
</dbReference>
<dbReference type="Gene3D" id="1.10.30.50">
    <property type="match status" value="1"/>
</dbReference>
<evidence type="ECO:0000313" key="2">
    <source>
        <dbReference type="EMBL" id="SDG68638.1"/>
    </source>
</evidence>
<proteinExistence type="predicted"/>
<name>A0A1G7W9L3_9FIRM</name>
<dbReference type="CDD" id="cd00085">
    <property type="entry name" value="HNHc"/>
    <property type="match status" value="1"/>
</dbReference>
<dbReference type="RefSeq" id="WP_242876217.1">
    <property type="nucleotide sequence ID" value="NZ_FNCP01000005.1"/>
</dbReference>
<dbReference type="SMART" id="SM00507">
    <property type="entry name" value="HNHc"/>
    <property type="match status" value="1"/>
</dbReference>
<feature type="domain" description="HNH nuclease" evidence="1">
    <location>
        <begin position="214"/>
        <end position="265"/>
    </location>
</feature>
<gene>
    <name evidence="2" type="ORF">SAMN05443529_10575</name>
</gene>
<dbReference type="InterPro" id="IPR003615">
    <property type="entry name" value="HNH_nuc"/>
</dbReference>
<dbReference type="InterPro" id="IPR002711">
    <property type="entry name" value="HNH"/>
</dbReference>
<dbReference type="GO" id="GO:0008270">
    <property type="term" value="F:zinc ion binding"/>
    <property type="evidence" value="ECO:0007669"/>
    <property type="project" value="InterPro"/>
</dbReference>
<keyword evidence="2" id="KW-0255">Endonuclease</keyword>
<evidence type="ECO:0000259" key="1">
    <source>
        <dbReference type="SMART" id="SM00507"/>
    </source>
</evidence>
<dbReference type="Proteomes" id="UP000198656">
    <property type="component" value="Unassembled WGS sequence"/>
</dbReference>
<reference evidence="3" key="1">
    <citation type="submission" date="2016-10" db="EMBL/GenBank/DDBJ databases">
        <authorList>
            <person name="Varghese N."/>
            <person name="Submissions S."/>
        </authorList>
    </citation>
    <scope>NUCLEOTIDE SEQUENCE [LARGE SCALE GENOMIC DNA]</scope>
    <source>
        <strain evidence="3">DSM 8344</strain>
    </source>
</reference>
<dbReference type="GO" id="GO:0003676">
    <property type="term" value="F:nucleic acid binding"/>
    <property type="evidence" value="ECO:0007669"/>
    <property type="project" value="InterPro"/>
</dbReference>
<dbReference type="STRING" id="1121419.SAMN05443529_10575"/>
<keyword evidence="3" id="KW-1185">Reference proteome</keyword>